<feature type="non-terminal residue" evidence="5">
    <location>
        <position position="1"/>
    </location>
</feature>
<evidence type="ECO:0000256" key="1">
    <source>
        <dbReference type="ARBA" id="ARBA00022884"/>
    </source>
</evidence>
<dbReference type="SUPFAM" id="SSF46785">
    <property type="entry name" value="Winged helix' DNA-binding domain"/>
    <property type="match status" value="1"/>
</dbReference>
<evidence type="ECO:0000259" key="4">
    <source>
        <dbReference type="PROSITE" id="PS50961"/>
    </source>
</evidence>
<dbReference type="Pfam" id="PF05383">
    <property type="entry name" value="La"/>
    <property type="match status" value="1"/>
</dbReference>
<feature type="domain" description="HTH La-type RNA-binding" evidence="4">
    <location>
        <begin position="36"/>
        <end position="143"/>
    </location>
</feature>
<dbReference type="Proteomes" id="UP001216638">
    <property type="component" value="Chromosome 1"/>
</dbReference>
<keyword evidence="6" id="KW-1185">Reference proteome</keyword>
<dbReference type="EMBL" id="CP119951">
    <property type="protein sequence ID" value="WFC94409.1"/>
    <property type="molecule type" value="Genomic_DNA"/>
</dbReference>
<dbReference type="InterPro" id="IPR006630">
    <property type="entry name" value="La_HTH"/>
</dbReference>
<reference evidence="5" key="1">
    <citation type="submission" date="2023-03" db="EMBL/GenBank/DDBJ databases">
        <title>Mating type loci evolution in Malassezia.</title>
        <authorList>
            <person name="Coelho M.A."/>
        </authorList>
    </citation>
    <scope>NUCLEOTIDE SEQUENCE</scope>
    <source>
        <strain evidence="5">CBS 14135</strain>
    </source>
</reference>
<evidence type="ECO:0000256" key="2">
    <source>
        <dbReference type="PROSITE-ProRule" id="PRU00332"/>
    </source>
</evidence>
<dbReference type="GO" id="GO:0003723">
    <property type="term" value="F:RNA binding"/>
    <property type="evidence" value="ECO:0007669"/>
    <property type="project" value="UniProtKB-UniRule"/>
</dbReference>
<dbReference type="AlphaFoldDB" id="A0AAF0IMU7"/>
<dbReference type="CDD" id="cd07323">
    <property type="entry name" value="LAM"/>
    <property type="match status" value="1"/>
</dbReference>
<dbReference type="PROSITE" id="PS50961">
    <property type="entry name" value="HTH_LA"/>
    <property type="match status" value="1"/>
</dbReference>
<dbReference type="InterPro" id="IPR036388">
    <property type="entry name" value="WH-like_DNA-bd_sf"/>
</dbReference>
<dbReference type="SMART" id="SM00715">
    <property type="entry name" value="LA"/>
    <property type="match status" value="1"/>
</dbReference>
<gene>
    <name evidence="5" type="ORF">MBRA1_001039</name>
</gene>
<evidence type="ECO:0000313" key="5">
    <source>
        <dbReference type="EMBL" id="WFC94409.1"/>
    </source>
</evidence>
<protein>
    <recommendedName>
        <fullName evidence="4">HTH La-type RNA-binding domain-containing protein</fullName>
    </recommendedName>
</protein>
<keyword evidence="1 2" id="KW-0694">RNA-binding</keyword>
<dbReference type="InterPro" id="IPR045180">
    <property type="entry name" value="La_dom_prot"/>
</dbReference>
<dbReference type="Gene3D" id="1.10.10.10">
    <property type="entry name" value="Winged helix-like DNA-binding domain superfamily/Winged helix DNA-binding domain"/>
    <property type="match status" value="1"/>
</dbReference>
<dbReference type="PANTHER" id="PTHR22792:SF62">
    <property type="entry name" value="LA-RELATED PROTEIN 7"/>
    <property type="match status" value="1"/>
</dbReference>
<dbReference type="InterPro" id="IPR036390">
    <property type="entry name" value="WH_DNA-bd_sf"/>
</dbReference>
<accession>A0AAF0IMU7</accession>
<name>A0AAF0IMU7_9BASI</name>
<feature type="region of interest" description="Disordered" evidence="3">
    <location>
        <begin position="1"/>
        <end position="46"/>
    </location>
</feature>
<sequence>LSHSGSSEADGAAATSPAVSRAETQSNASSDAEESRSETGEMQSTSLDSVEFYFSENNLELDFFLRQQMDAKGFVPLDTVLNFRRVQDIIQTVAPPGPGQAPLDRERRLSLLRDAVLSSHILELSQDRTRLRRKQNWERYVLPAQTKR</sequence>
<evidence type="ECO:0000256" key="3">
    <source>
        <dbReference type="SAM" id="MobiDB-lite"/>
    </source>
</evidence>
<proteinExistence type="predicted"/>
<evidence type="ECO:0000313" key="6">
    <source>
        <dbReference type="Proteomes" id="UP001216638"/>
    </source>
</evidence>
<organism evidence="5 6">
    <name type="scientific">Malassezia brasiliensis</name>
    <dbReference type="NCBI Taxonomy" id="1821822"/>
    <lineage>
        <taxon>Eukaryota</taxon>
        <taxon>Fungi</taxon>
        <taxon>Dikarya</taxon>
        <taxon>Basidiomycota</taxon>
        <taxon>Ustilaginomycotina</taxon>
        <taxon>Malasseziomycetes</taxon>
        <taxon>Malasseziales</taxon>
        <taxon>Malasseziaceae</taxon>
        <taxon>Malassezia</taxon>
    </lineage>
</organism>
<dbReference type="PANTHER" id="PTHR22792">
    <property type="entry name" value="LUPUS LA PROTEIN-RELATED"/>
    <property type="match status" value="1"/>
</dbReference>